<gene>
    <name evidence="2" type="ORF">AJ80_00351</name>
</gene>
<dbReference type="AlphaFoldDB" id="A0A2B7Z4C9"/>
<sequence length="74" mass="8388">MKFTALCVATVALLSAHTLAQGYDGEIGRAGEGGGRREECHRDCWSYEHNCDHGWYGHNSGQHDRPCWTCCRRY</sequence>
<evidence type="ECO:0000313" key="2">
    <source>
        <dbReference type="EMBL" id="PGH28093.1"/>
    </source>
</evidence>
<evidence type="ECO:0000313" key="3">
    <source>
        <dbReference type="Proteomes" id="UP000224634"/>
    </source>
</evidence>
<protein>
    <recommendedName>
        <fullName evidence="4">Invertebrate defensins family profile domain-containing protein</fullName>
    </recommendedName>
</protein>
<accession>A0A2B7Z4C9</accession>
<keyword evidence="3" id="KW-1185">Reference proteome</keyword>
<comment type="caution">
    <text evidence="2">The sequence shown here is derived from an EMBL/GenBank/DDBJ whole genome shotgun (WGS) entry which is preliminary data.</text>
</comment>
<keyword evidence="1" id="KW-0732">Signal</keyword>
<reference evidence="2 3" key="1">
    <citation type="submission" date="2017-10" db="EMBL/GenBank/DDBJ databases">
        <title>Comparative genomics in systemic dimorphic fungi from Ajellomycetaceae.</title>
        <authorList>
            <person name="Munoz J.F."/>
            <person name="Mcewen J.G."/>
            <person name="Clay O.K."/>
            <person name="Cuomo C.A."/>
        </authorList>
    </citation>
    <scope>NUCLEOTIDE SEQUENCE [LARGE SCALE GENOMIC DNA]</scope>
    <source>
        <strain evidence="2 3">UAMH7299</strain>
    </source>
</reference>
<feature type="signal peptide" evidence="1">
    <location>
        <begin position="1"/>
        <end position="20"/>
    </location>
</feature>
<name>A0A2B7Z4C9_POLH7</name>
<organism evidence="2 3">
    <name type="scientific">Polytolypa hystricis (strain UAMH7299)</name>
    <dbReference type="NCBI Taxonomy" id="1447883"/>
    <lineage>
        <taxon>Eukaryota</taxon>
        <taxon>Fungi</taxon>
        <taxon>Dikarya</taxon>
        <taxon>Ascomycota</taxon>
        <taxon>Pezizomycotina</taxon>
        <taxon>Eurotiomycetes</taxon>
        <taxon>Eurotiomycetidae</taxon>
        <taxon>Onygenales</taxon>
        <taxon>Onygenales incertae sedis</taxon>
        <taxon>Polytolypa</taxon>
    </lineage>
</organism>
<feature type="chain" id="PRO_5012248058" description="Invertebrate defensins family profile domain-containing protein" evidence="1">
    <location>
        <begin position="21"/>
        <end position="74"/>
    </location>
</feature>
<evidence type="ECO:0008006" key="4">
    <source>
        <dbReference type="Google" id="ProtNLM"/>
    </source>
</evidence>
<dbReference type="Proteomes" id="UP000224634">
    <property type="component" value="Unassembled WGS sequence"/>
</dbReference>
<dbReference type="EMBL" id="PDNA01000002">
    <property type="protein sequence ID" value="PGH28093.1"/>
    <property type="molecule type" value="Genomic_DNA"/>
</dbReference>
<proteinExistence type="predicted"/>
<evidence type="ECO:0000256" key="1">
    <source>
        <dbReference type="SAM" id="SignalP"/>
    </source>
</evidence>